<reference evidence="2" key="1">
    <citation type="journal article" date="2017" name="Nat. Ecol. Evol.">
        <title>Genome expansion and lineage-specific genetic innovations in the forest pathogenic fungi Armillaria.</title>
        <authorList>
            <person name="Sipos G."/>
            <person name="Prasanna A.N."/>
            <person name="Walter M.C."/>
            <person name="O'Connor E."/>
            <person name="Balint B."/>
            <person name="Krizsan K."/>
            <person name="Kiss B."/>
            <person name="Hess J."/>
            <person name="Varga T."/>
            <person name="Slot J."/>
            <person name="Riley R."/>
            <person name="Boka B."/>
            <person name="Rigling D."/>
            <person name="Barry K."/>
            <person name="Lee J."/>
            <person name="Mihaltcheva S."/>
            <person name="LaButti K."/>
            <person name="Lipzen A."/>
            <person name="Waldron R."/>
            <person name="Moloney N.M."/>
            <person name="Sperisen C."/>
            <person name="Kredics L."/>
            <person name="Vagvoelgyi C."/>
            <person name="Patrignani A."/>
            <person name="Fitzpatrick D."/>
            <person name="Nagy I."/>
            <person name="Doyle S."/>
            <person name="Anderson J.B."/>
            <person name="Grigoriev I.V."/>
            <person name="Gueldener U."/>
            <person name="Muensterkoetter M."/>
            <person name="Nagy L.G."/>
        </authorList>
    </citation>
    <scope>NUCLEOTIDE SEQUENCE [LARGE SCALE GENOMIC DNA]</scope>
    <source>
        <strain evidence="2">Ar21-2</strain>
    </source>
</reference>
<evidence type="ECO:0000313" key="1">
    <source>
        <dbReference type="EMBL" id="PBK85693.1"/>
    </source>
</evidence>
<dbReference type="AlphaFoldDB" id="A0A2H3DBR2"/>
<evidence type="ECO:0000313" key="2">
    <source>
        <dbReference type="Proteomes" id="UP000217790"/>
    </source>
</evidence>
<dbReference type="EMBL" id="KZ293689">
    <property type="protein sequence ID" value="PBK85693.1"/>
    <property type="molecule type" value="Genomic_DNA"/>
</dbReference>
<sequence>MPKPRRNMLSLVSEMFTFLRLLFLAYLGADYHIFHKLDSLTALLRLCSNSFHPMSNGALGSEELITILTISYSTQPRTHTSDIPAPNFLRKGPPRFGVKHRLRQLHGISLVYRCLPADHVIIKLDSAMLPPHIYQCPGA</sequence>
<keyword evidence="2" id="KW-1185">Reference proteome</keyword>
<dbReference type="Proteomes" id="UP000217790">
    <property type="component" value="Unassembled WGS sequence"/>
</dbReference>
<name>A0A2H3DBR2_ARMGA</name>
<dbReference type="InParanoid" id="A0A2H3DBR2"/>
<proteinExistence type="predicted"/>
<gene>
    <name evidence="1" type="ORF">ARMGADRAFT_550893</name>
</gene>
<organism evidence="1 2">
    <name type="scientific">Armillaria gallica</name>
    <name type="common">Bulbous honey fungus</name>
    <name type="synonym">Armillaria bulbosa</name>
    <dbReference type="NCBI Taxonomy" id="47427"/>
    <lineage>
        <taxon>Eukaryota</taxon>
        <taxon>Fungi</taxon>
        <taxon>Dikarya</taxon>
        <taxon>Basidiomycota</taxon>
        <taxon>Agaricomycotina</taxon>
        <taxon>Agaricomycetes</taxon>
        <taxon>Agaricomycetidae</taxon>
        <taxon>Agaricales</taxon>
        <taxon>Marasmiineae</taxon>
        <taxon>Physalacriaceae</taxon>
        <taxon>Armillaria</taxon>
    </lineage>
</organism>
<accession>A0A2H3DBR2</accession>
<protein>
    <submittedName>
        <fullName evidence="1">Uncharacterized protein</fullName>
    </submittedName>
</protein>